<dbReference type="PRINTS" id="PR00412">
    <property type="entry name" value="EPOXHYDRLASE"/>
</dbReference>
<comment type="caution">
    <text evidence="2">The sequence shown here is derived from an EMBL/GenBank/DDBJ whole genome shotgun (WGS) entry which is preliminary data.</text>
</comment>
<dbReference type="GO" id="GO:0016020">
    <property type="term" value="C:membrane"/>
    <property type="evidence" value="ECO:0007669"/>
    <property type="project" value="TreeGrafter"/>
</dbReference>
<evidence type="ECO:0000313" key="2">
    <source>
        <dbReference type="EMBL" id="EMY34390.1"/>
    </source>
</evidence>
<evidence type="ECO:0000259" key="1">
    <source>
        <dbReference type="Pfam" id="PF00561"/>
    </source>
</evidence>
<dbReference type="InterPro" id="IPR000639">
    <property type="entry name" value="Epox_hydrolase-like"/>
</dbReference>
<keyword evidence="3" id="KW-1185">Reference proteome</keyword>
<dbReference type="PANTHER" id="PTHR43798:SF33">
    <property type="entry name" value="HYDROLASE, PUTATIVE (AFU_ORTHOLOGUE AFUA_2G14860)-RELATED"/>
    <property type="match status" value="1"/>
</dbReference>
<dbReference type="AlphaFoldDB" id="N1UZA4"/>
<dbReference type="OrthoDB" id="2987348at2"/>
<dbReference type="PANTHER" id="PTHR43798">
    <property type="entry name" value="MONOACYLGLYCEROL LIPASE"/>
    <property type="match status" value="1"/>
</dbReference>
<dbReference type="InterPro" id="IPR029058">
    <property type="entry name" value="AB_hydrolase_fold"/>
</dbReference>
<organism evidence="2 3">
    <name type="scientific">Arthrobacter crystallopoietes BAB-32</name>
    <dbReference type="NCBI Taxonomy" id="1246476"/>
    <lineage>
        <taxon>Bacteria</taxon>
        <taxon>Bacillati</taxon>
        <taxon>Actinomycetota</taxon>
        <taxon>Actinomycetes</taxon>
        <taxon>Micrococcales</taxon>
        <taxon>Micrococcaceae</taxon>
        <taxon>Crystallibacter</taxon>
    </lineage>
</organism>
<keyword evidence="2" id="KW-0378">Hydrolase</keyword>
<dbReference type="Pfam" id="PF00561">
    <property type="entry name" value="Abhydrolase_1"/>
    <property type="match status" value="1"/>
</dbReference>
<proteinExistence type="predicted"/>
<protein>
    <submittedName>
        <fullName evidence="2">Alpha/beta hydrolase</fullName>
    </submittedName>
</protein>
<sequence>MGLDERRRDVVRPDASLAVYDYGLPADADAPTILFVHGYPDDHSVFSSAITDLGADHRVLAYDTRNAGASRVPVARRISYRLPVLVDDLFAVLEACGAPAVHVVGHDWGSIQGWAAVQDARSHARILSFTSISGPDLRHFRHWFRHRLSRPVLWRQLLGQALRSSYVAFFQLPVLPELAWRAVLSRWYKRLSGRSIGDDGARGVALYRANLFWPQQPTARLTIPVQVIVPRQDPFLSPHLVDGLQSWVTKLRITEVDAGHWWPAEQGSELAALMRDWIGSNQV</sequence>
<name>N1UZA4_9MICC</name>
<dbReference type="GO" id="GO:0046464">
    <property type="term" value="P:acylglycerol catabolic process"/>
    <property type="evidence" value="ECO:0007669"/>
    <property type="project" value="TreeGrafter"/>
</dbReference>
<evidence type="ECO:0000313" key="3">
    <source>
        <dbReference type="Proteomes" id="UP000010729"/>
    </source>
</evidence>
<dbReference type="InterPro" id="IPR050266">
    <property type="entry name" value="AB_hydrolase_sf"/>
</dbReference>
<dbReference type="Gene3D" id="3.40.50.1820">
    <property type="entry name" value="alpha/beta hydrolase"/>
    <property type="match status" value="1"/>
</dbReference>
<dbReference type="InterPro" id="IPR000073">
    <property type="entry name" value="AB_hydrolase_1"/>
</dbReference>
<reference evidence="2 3" key="1">
    <citation type="journal article" date="2013" name="Genome Announc.">
        <title>Draft Genome Sequence of Arthrobacter crystallopoietes Strain BAB-32, Revealing Genes for Bioremediation.</title>
        <authorList>
            <person name="Joshi M.N."/>
            <person name="Pandit A.S."/>
            <person name="Sharma A."/>
            <person name="Pandya R.V."/>
            <person name="Desai S.M."/>
            <person name="Saxena A.K."/>
            <person name="Bagatharia S.B."/>
        </authorList>
    </citation>
    <scope>NUCLEOTIDE SEQUENCE [LARGE SCALE GENOMIC DNA]</scope>
    <source>
        <strain evidence="2 3">BAB-32</strain>
    </source>
</reference>
<dbReference type="GO" id="GO:0047372">
    <property type="term" value="F:monoacylglycerol lipase activity"/>
    <property type="evidence" value="ECO:0007669"/>
    <property type="project" value="TreeGrafter"/>
</dbReference>
<gene>
    <name evidence="2" type="ORF">D477_009835</name>
</gene>
<dbReference type="EMBL" id="ANPE02000116">
    <property type="protein sequence ID" value="EMY34390.1"/>
    <property type="molecule type" value="Genomic_DNA"/>
</dbReference>
<feature type="domain" description="AB hydrolase-1" evidence="1">
    <location>
        <begin position="31"/>
        <end position="261"/>
    </location>
</feature>
<dbReference type="Proteomes" id="UP000010729">
    <property type="component" value="Unassembled WGS sequence"/>
</dbReference>
<accession>N1UZA4</accession>
<dbReference type="SUPFAM" id="SSF53474">
    <property type="entry name" value="alpha/beta-Hydrolases"/>
    <property type="match status" value="1"/>
</dbReference>